<dbReference type="AlphaFoldDB" id="A0ABD3L487"/>
<name>A0ABD3L487_EUCGL</name>
<organism evidence="2 3">
    <name type="scientific">Eucalyptus globulus</name>
    <name type="common">Tasmanian blue gum</name>
    <dbReference type="NCBI Taxonomy" id="34317"/>
    <lineage>
        <taxon>Eukaryota</taxon>
        <taxon>Viridiplantae</taxon>
        <taxon>Streptophyta</taxon>
        <taxon>Embryophyta</taxon>
        <taxon>Tracheophyta</taxon>
        <taxon>Spermatophyta</taxon>
        <taxon>Magnoliopsida</taxon>
        <taxon>eudicotyledons</taxon>
        <taxon>Gunneridae</taxon>
        <taxon>Pentapetalae</taxon>
        <taxon>rosids</taxon>
        <taxon>malvids</taxon>
        <taxon>Myrtales</taxon>
        <taxon>Myrtaceae</taxon>
        <taxon>Myrtoideae</taxon>
        <taxon>Eucalypteae</taxon>
        <taxon>Eucalyptus</taxon>
    </lineage>
</organism>
<dbReference type="Proteomes" id="UP001634007">
    <property type="component" value="Unassembled WGS sequence"/>
</dbReference>
<reference evidence="2 3" key="1">
    <citation type="submission" date="2024-11" db="EMBL/GenBank/DDBJ databases">
        <title>Chromosome-level genome assembly of Eucalyptus globulus Labill. provides insights into its genome evolution.</title>
        <authorList>
            <person name="Li X."/>
        </authorList>
    </citation>
    <scope>NUCLEOTIDE SEQUENCE [LARGE SCALE GENOMIC DNA]</scope>
    <source>
        <strain evidence="2">CL2024</strain>
        <tissue evidence="2">Fresh tender leaves</tissue>
    </source>
</reference>
<gene>
    <name evidence="2" type="ORF">ACJRO7_015459</name>
</gene>
<keyword evidence="3" id="KW-1185">Reference proteome</keyword>
<dbReference type="EMBL" id="JBJKBG010000003">
    <property type="protein sequence ID" value="KAL3746499.1"/>
    <property type="molecule type" value="Genomic_DNA"/>
</dbReference>
<evidence type="ECO:0000313" key="2">
    <source>
        <dbReference type="EMBL" id="KAL3746499.1"/>
    </source>
</evidence>
<feature type="region of interest" description="Disordered" evidence="1">
    <location>
        <begin position="1"/>
        <end position="97"/>
    </location>
</feature>
<proteinExistence type="predicted"/>
<accession>A0ABD3L487</accession>
<comment type="caution">
    <text evidence="2">The sequence shown here is derived from an EMBL/GenBank/DDBJ whole genome shotgun (WGS) entry which is preliminary data.</text>
</comment>
<protein>
    <submittedName>
        <fullName evidence="2">Uncharacterized protein</fullName>
    </submittedName>
</protein>
<feature type="compositionally biased region" description="Basic and acidic residues" evidence="1">
    <location>
        <begin position="1"/>
        <end position="12"/>
    </location>
</feature>
<feature type="compositionally biased region" description="Basic and acidic residues" evidence="1">
    <location>
        <begin position="59"/>
        <end position="73"/>
    </location>
</feature>
<sequence>MYEEANDNRGPHEQTAATLEENKRSIAITGLCRQSKARTDDHPSKLVTISSAEQGDANRGLHEKDATDWRTTEDPSPSPASVNNPRHILMITPPRWL</sequence>
<evidence type="ECO:0000313" key="3">
    <source>
        <dbReference type="Proteomes" id="UP001634007"/>
    </source>
</evidence>
<evidence type="ECO:0000256" key="1">
    <source>
        <dbReference type="SAM" id="MobiDB-lite"/>
    </source>
</evidence>